<dbReference type="EMBL" id="HBUF01343581">
    <property type="protein sequence ID" value="CAG6706846.1"/>
    <property type="molecule type" value="Transcribed_RNA"/>
</dbReference>
<keyword evidence="9" id="KW-0999">Mitochondrion inner membrane</keyword>
<proteinExistence type="inferred from homology"/>
<evidence type="ECO:0000256" key="17">
    <source>
        <dbReference type="SAM" id="Phobius"/>
    </source>
</evidence>
<evidence type="ECO:0000256" key="5">
    <source>
        <dbReference type="ARBA" id="ARBA00015175"/>
    </source>
</evidence>
<dbReference type="EMBL" id="HBUF01004356">
    <property type="protein sequence ID" value="CAG6606678.1"/>
    <property type="molecule type" value="Transcribed_RNA"/>
</dbReference>
<comment type="function">
    <text evidence="1">Accessory subunit of the mitochondrial membrane respiratory chain NADH dehydrogenase (Complex I), that is believed not to be involved in catalysis. Complex I functions in the transfer of electrons from NADH to the respiratory chain. The immediate electron acceptor for the enzyme is believed to be ubiquinone.</text>
</comment>
<evidence type="ECO:0000256" key="6">
    <source>
        <dbReference type="ARBA" id="ARBA00022448"/>
    </source>
</evidence>
<keyword evidence="12 17" id="KW-1133">Transmembrane helix</keyword>
<dbReference type="InterPro" id="IPR019173">
    <property type="entry name" value="NADH_UbQ_OxRdtase_B5_su"/>
</dbReference>
<evidence type="ECO:0000256" key="13">
    <source>
        <dbReference type="ARBA" id="ARBA00023128"/>
    </source>
</evidence>
<dbReference type="EMBL" id="HBUF01004354">
    <property type="protein sequence ID" value="CAG6606671.1"/>
    <property type="molecule type" value="Transcribed_RNA"/>
</dbReference>
<evidence type="ECO:0000256" key="12">
    <source>
        <dbReference type="ARBA" id="ARBA00022989"/>
    </source>
</evidence>
<keyword evidence="10" id="KW-0809">Transit peptide</keyword>
<dbReference type="EMBL" id="HBUF01004359">
    <property type="protein sequence ID" value="CAG6606690.1"/>
    <property type="molecule type" value="Transcribed_RNA"/>
</dbReference>
<dbReference type="EMBL" id="HBUF01004357">
    <property type="protein sequence ID" value="CAG6606682.1"/>
    <property type="molecule type" value="Transcribed_RNA"/>
</dbReference>
<evidence type="ECO:0000256" key="1">
    <source>
        <dbReference type="ARBA" id="ARBA00003195"/>
    </source>
</evidence>
<dbReference type="EMBL" id="HBUF01004355">
    <property type="protein sequence ID" value="CAG6606674.1"/>
    <property type="molecule type" value="Transcribed_RNA"/>
</dbReference>
<comment type="subunit">
    <text evidence="4">Complex I is composed of 45 different subunits.</text>
</comment>
<comment type="subcellular location">
    <subcellularLocation>
        <location evidence="2">Mitochondrion inner membrane</location>
        <topology evidence="2">Single-pass membrane protein</topology>
    </subcellularLocation>
</comment>
<dbReference type="EMBL" id="HBUF01004358">
    <property type="protein sequence ID" value="CAG6606686.1"/>
    <property type="molecule type" value="Transcribed_RNA"/>
</dbReference>
<keyword evidence="7" id="KW-0679">Respiratory chain</keyword>
<dbReference type="EMBL" id="HBUF01004353">
    <property type="protein sequence ID" value="CAG6606668.1"/>
    <property type="molecule type" value="Transcribed_RNA"/>
</dbReference>
<dbReference type="EMBL" id="HBUF01343580">
    <property type="protein sequence ID" value="CAG6706845.1"/>
    <property type="molecule type" value="Transcribed_RNA"/>
</dbReference>
<evidence type="ECO:0000256" key="16">
    <source>
        <dbReference type="ARBA" id="ARBA00032550"/>
    </source>
</evidence>
<keyword evidence="11" id="KW-0249">Electron transport</keyword>
<evidence type="ECO:0000256" key="10">
    <source>
        <dbReference type="ARBA" id="ARBA00022946"/>
    </source>
</evidence>
<sequence length="186" mass="21699">MVVWSSISKAGTLTFPAICKNGQLVRNLKTSAIKLGGHGGHFEIKPSQWQWTKFKDFVHFYVMVGAIPCLAVIFFSNIYVGPATLTEIPEGYTPQPWEYHKHPITRFFVKYLHESPQELYEKKMAKLYQKDELVKIKQLTLKLDDLMSSRNDQQVYYYRPISTVHFRQREEEAEQLRDELSGRNAP</sequence>
<keyword evidence="8 17" id="KW-0812">Transmembrane</keyword>
<dbReference type="EMBL" id="HBUF01183906">
    <property type="protein sequence ID" value="CAG6656070.1"/>
    <property type="molecule type" value="Transcribed_RNA"/>
</dbReference>
<dbReference type="AlphaFoldDB" id="A0A8D8UL48"/>
<name>A0A8D8UL48_9HEMI</name>
<dbReference type="PANTHER" id="PTHR13178:SF0">
    <property type="entry name" value="NADH DEHYDROGENASE [UBIQUINONE] 1 BETA SUBCOMPLEX SUBUNIT 5, MITOCHONDRIAL"/>
    <property type="match status" value="1"/>
</dbReference>
<evidence type="ECO:0000256" key="4">
    <source>
        <dbReference type="ARBA" id="ARBA00011533"/>
    </source>
</evidence>
<keyword evidence="14 17" id="KW-0472">Membrane</keyword>
<dbReference type="Pfam" id="PF09781">
    <property type="entry name" value="NDUF_B5"/>
    <property type="match status" value="1"/>
</dbReference>
<evidence type="ECO:0000256" key="14">
    <source>
        <dbReference type="ARBA" id="ARBA00023136"/>
    </source>
</evidence>
<evidence type="ECO:0000256" key="7">
    <source>
        <dbReference type="ARBA" id="ARBA00022660"/>
    </source>
</evidence>
<reference evidence="18" key="1">
    <citation type="submission" date="2021-05" db="EMBL/GenBank/DDBJ databases">
        <authorList>
            <person name="Alioto T."/>
            <person name="Alioto T."/>
            <person name="Gomez Garrido J."/>
        </authorList>
    </citation>
    <scope>NUCLEOTIDE SEQUENCE</scope>
</reference>
<dbReference type="EMBL" id="HBUF01004352">
    <property type="protein sequence ID" value="CAG6606665.1"/>
    <property type="molecule type" value="Transcribed_RNA"/>
</dbReference>
<organism evidence="18">
    <name type="scientific">Cacopsylla melanoneura</name>
    <dbReference type="NCBI Taxonomy" id="428564"/>
    <lineage>
        <taxon>Eukaryota</taxon>
        <taxon>Metazoa</taxon>
        <taxon>Ecdysozoa</taxon>
        <taxon>Arthropoda</taxon>
        <taxon>Hexapoda</taxon>
        <taxon>Insecta</taxon>
        <taxon>Pterygota</taxon>
        <taxon>Neoptera</taxon>
        <taxon>Paraneoptera</taxon>
        <taxon>Hemiptera</taxon>
        <taxon>Sternorrhyncha</taxon>
        <taxon>Psylloidea</taxon>
        <taxon>Psyllidae</taxon>
        <taxon>Psyllinae</taxon>
        <taxon>Cacopsylla</taxon>
    </lineage>
</organism>
<evidence type="ECO:0000256" key="3">
    <source>
        <dbReference type="ARBA" id="ARBA00007152"/>
    </source>
</evidence>
<accession>A0A8D8UL48</accession>
<evidence type="ECO:0000256" key="9">
    <source>
        <dbReference type="ARBA" id="ARBA00022792"/>
    </source>
</evidence>
<keyword evidence="6" id="KW-0813">Transport</keyword>
<protein>
    <recommendedName>
        <fullName evidence="5">NADH dehydrogenase [ubiquinone] 1 beta subcomplex subunit 5, mitochondrial</fullName>
    </recommendedName>
    <alternativeName>
        <fullName evidence="16">Complex I-SGDH</fullName>
    </alternativeName>
    <alternativeName>
        <fullName evidence="15">NADH-ubiquinone oxidoreductase SGDH subunit</fullName>
    </alternativeName>
</protein>
<dbReference type="GO" id="GO:0005743">
    <property type="term" value="C:mitochondrial inner membrane"/>
    <property type="evidence" value="ECO:0007669"/>
    <property type="project" value="UniProtKB-SubCell"/>
</dbReference>
<evidence type="ECO:0000256" key="15">
    <source>
        <dbReference type="ARBA" id="ARBA00032395"/>
    </source>
</evidence>
<evidence type="ECO:0000313" key="18">
    <source>
        <dbReference type="EMBL" id="CAG6706846.1"/>
    </source>
</evidence>
<keyword evidence="13" id="KW-0496">Mitochondrion</keyword>
<dbReference type="EMBL" id="HBUF01183905">
    <property type="protein sequence ID" value="CAG6656069.1"/>
    <property type="molecule type" value="Transcribed_RNA"/>
</dbReference>
<dbReference type="PANTHER" id="PTHR13178">
    <property type="entry name" value="NADH-UBIQUINONE OXIDOREDUCTASE SGDH SUBUNIT"/>
    <property type="match status" value="1"/>
</dbReference>
<comment type="similarity">
    <text evidence="3">Belongs to the complex I NDUFB5 subunit family.</text>
</comment>
<evidence type="ECO:0000256" key="8">
    <source>
        <dbReference type="ARBA" id="ARBA00022692"/>
    </source>
</evidence>
<keyword evidence="18" id="KW-0830">Ubiquinone</keyword>
<feature type="transmembrane region" description="Helical" evidence="17">
    <location>
        <begin position="58"/>
        <end position="80"/>
    </location>
</feature>
<evidence type="ECO:0000256" key="11">
    <source>
        <dbReference type="ARBA" id="ARBA00022982"/>
    </source>
</evidence>
<evidence type="ECO:0000256" key="2">
    <source>
        <dbReference type="ARBA" id="ARBA00004434"/>
    </source>
</evidence>
<dbReference type="EMBL" id="HBUF01004351">
    <property type="protein sequence ID" value="CAG6606661.1"/>
    <property type="molecule type" value="Transcribed_RNA"/>
</dbReference>